<dbReference type="InterPro" id="IPR014881">
    <property type="entry name" value="NOB1_Zn-bd"/>
</dbReference>
<feature type="binding site" evidence="1">
    <location>
        <position position="180"/>
    </location>
    <ligand>
        <name>Zn(2+)</name>
        <dbReference type="ChEBI" id="CHEBI:29105"/>
    </ligand>
</feature>
<feature type="domain" description="Nin one binding (NOB1) Zn-ribbon-like" evidence="3">
    <location>
        <begin position="170"/>
        <end position="240"/>
    </location>
</feature>
<feature type="binding site" evidence="1">
    <location>
        <position position="195"/>
    </location>
    <ligand>
        <name>Zn(2+)</name>
        <dbReference type="ChEBI" id="CHEBI:29105"/>
    </ligand>
</feature>
<evidence type="ECO:0000313" key="4">
    <source>
        <dbReference type="EMBL" id="ACN27336.1"/>
    </source>
</evidence>
<evidence type="ECO:0000256" key="1">
    <source>
        <dbReference type="PIRSR" id="PIRSR037125-1"/>
    </source>
</evidence>
<protein>
    <recommendedName>
        <fullName evidence="3">Nin one binding (NOB1) Zn-ribbon-like domain-containing protein</fullName>
    </recommendedName>
</protein>
<dbReference type="GO" id="GO:0042274">
    <property type="term" value="P:ribosomal small subunit biogenesis"/>
    <property type="evidence" value="ECO:0007669"/>
    <property type="project" value="InterPro"/>
</dbReference>
<keyword evidence="1" id="KW-0862">Zinc</keyword>
<evidence type="ECO:0000259" key="3">
    <source>
        <dbReference type="Pfam" id="PF08772"/>
    </source>
</evidence>
<feature type="binding site" evidence="1">
    <location>
        <position position="198"/>
    </location>
    <ligand>
        <name>Zn(2+)</name>
        <dbReference type="ChEBI" id="CHEBI:29105"/>
    </ligand>
</feature>
<dbReference type="PANTHER" id="PTHR12814:SF2">
    <property type="entry name" value="RNA-BINDING PROTEIN NOB1"/>
    <property type="match status" value="1"/>
</dbReference>
<dbReference type="InterPro" id="IPR036283">
    <property type="entry name" value="NOB1_Zf-like_sf"/>
</dbReference>
<evidence type="ECO:0000256" key="2">
    <source>
        <dbReference type="SAM" id="MobiDB-lite"/>
    </source>
</evidence>
<dbReference type="ExpressionAtlas" id="C0P2X0">
    <property type="expression patterns" value="baseline and differential"/>
</dbReference>
<organism evidence="4">
    <name type="scientific">Zea mays</name>
    <name type="common">Maize</name>
    <dbReference type="NCBI Taxonomy" id="4577"/>
    <lineage>
        <taxon>Eukaryota</taxon>
        <taxon>Viridiplantae</taxon>
        <taxon>Streptophyta</taxon>
        <taxon>Embryophyta</taxon>
        <taxon>Tracheophyta</taxon>
        <taxon>Spermatophyta</taxon>
        <taxon>Magnoliopsida</taxon>
        <taxon>Liliopsida</taxon>
        <taxon>Poales</taxon>
        <taxon>Poaceae</taxon>
        <taxon>PACMAD clade</taxon>
        <taxon>Panicoideae</taxon>
        <taxon>Andropogonodae</taxon>
        <taxon>Andropogoneae</taxon>
        <taxon>Tripsacinae</taxon>
        <taxon>Zea</taxon>
    </lineage>
</organism>
<dbReference type="SUPFAM" id="SSF144206">
    <property type="entry name" value="NOB1 zinc finger-like"/>
    <property type="match status" value="1"/>
</dbReference>
<feature type="compositionally biased region" description="Polar residues" evidence="2">
    <location>
        <begin position="25"/>
        <end position="35"/>
    </location>
</feature>
<name>C0P2X0_MAIZE</name>
<dbReference type="InterPro" id="IPR039907">
    <property type="entry name" value="NOB1"/>
</dbReference>
<dbReference type="PANTHER" id="PTHR12814">
    <property type="entry name" value="RNA-BINDING PROTEIN NOB1"/>
    <property type="match status" value="1"/>
</dbReference>
<dbReference type="Pfam" id="PF08772">
    <property type="entry name" value="Zn_ribbon_NOB1"/>
    <property type="match status" value="1"/>
</dbReference>
<reference evidence="4" key="1">
    <citation type="journal article" date="2009" name="PLoS Genet.">
        <title>Sequencing, mapping, and analysis of 27,455 maize full-length cDNAs.</title>
        <authorList>
            <person name="Soderlund C."/>
            <person name="Descour A."/>
            <person name="Kudrna D."/>
            <person name="Bomhoff M."/>
            <person name="Boyd L."/>
            <person name="Currie J."/>
            <person name="Angelova A."/>
            <person name="Collura K."/>
            <person name="Wissotski M."/>
            <person name="Ashley E."/>
            <person name="Morrow D."/>
            <person name="Fernandes J."/>
            <person name="Walbot V."/>
            <person name="Yu Y."/>
        </authorList>
    </citation>
    <scope>NUCLEOTIDE SEQUENCE</scope>
    <source>
        <strain evidence="4">B73</strain>
    </source>
</reference>
<dbReference type="InterPro" id="IPR017117">
    <property type="entry name" value="Nob1_euk"/>
</dbReference>
<feature type="binding site" evidence="1">
    <location>
        <position position="183"/>
    </location>
    <ligand>
        <name>Zn(2+)</name>
        <dbReference type="ChEBI" id="CHEBI:29105"/>
    </ligand>
</feature>
<dbReference type="AlphaFoldDB" id="C0P2X0"/>
<proteinExistence type="evidence at transcript level"/>
<accession>C0P2X0</accession>
<dbReference type="EMBL" id="BT062639">
    <property type="protein sequence ID" value="ACN27336.1"/>
    <property type="molecule type" value="mRNA"/>
</dbReference>
<dbReference type="Gene3D" id="6.20.210.10">
    <property type="entry name" value="Nin one binding (NOB1), Zn-ribbon-like"/>
    <property type="match status" value="1"/>
</dbReference>
<keyword evidence="1" id="KW-0479">Metal-binding</keyword>
<dbReference type="GO" id="GO:0046872">
    <property type="term" value="F:metal ion binding"/>
    <property type="evidence" value="ECO:0007669"/>
    <property type="project" value="UniProtKB-KW"/>
</dbReference>
<dbReference type="GO" id="GO:0004521">
    <property type="term" value="F:RNA endonuclease activity"/>
    <property type="evidence" value="ECO:0007669"/>
    <property type="project" value="InterPro"/>
</dbReference>
<sequence length="317" mass="34665">MPAVSRSTHRRYLRRKARRDALKESGQSFETSSVAASIDSDKVLSENGGLEHGLTSTGGLSSVPEKISASSDGFELQADPEIAGEQLHSDQLSYGDDTDACTKELDKLDIKGEDEGGDDAHSVDYESSEQSWALRSLSESTIACVTSDYAMQNVILQIGLRLIAPGGMQIRQMHRWVLRCHACYKVTQEVGKIFCPKCGNGGTLRKVSVTVGENGITMASRRPRVTLRGTKFSLPMPQGGRDAITKNPILREDQLPQKVLHPKLKKSSKADDFLGVEDIFSHSGDKKASLKPPVGKALAMFSGKRNPNDNHFSRKKH</sequence>
<feature type="region of interest" description="Disordered" evidence="2">
    <location>
        <begin position="1"/>
        <end position="73"/>
    </location>
</feature>
<dbReference type="PIRSF" id="PIRSF037125">
    <property type="entry name" value="D-site_20S_pre-rRNA_nuclease"/>
    <property type="match status" value="1"/>
</dbReference>
<feature type="compositionally biased region" description="Basic residues" evidence="2">
    <location>
        <begin position="7"/>
        <end position="18"/>
    </location>
</feature>